<proteinExistence type="predicted"/>
<dbReference type="Proteomes" id="UP001642464">
    <property type="component" value="Unassembled WGS sequence"/>
</dbReference>
<comment type="caution">
    <text evidence="2">The sequence shown here is derived from an EMBL/GenBank/DDBJ whole genome shotgun (WGS) entry which is preliminary data.</text>
</comment>
<dbReference type="EMBL" id="CAXAMM010005456">
    <property type="protein sequence ID" value="CAK9007329.1"/>
    <property type="molecule type" value="Genomic_DNA"/>
</dbReference>
<evidence type="ECO:0000313" key="3">
    <source>
        <dbReference type="Proteomes" id="UP001642464"/>
    </source>
</evidence>
<dbReference type="InterPro" id="IPR051397">
    <property type="entry name" value="Zn-ADH-like_protein"/>
</dbReference>
<dbReference type="SUPFAM" id="SSF51735">
    <property type="entry name" value="NAD(P)-binding Rossmann-fold domains"/>
    <property type="match status" value="1"/>
</dbReference>
<dbReference type="InterPro" id="IPR013149">
    <property type="entry name" value="ADH-like_C"/>
</dbReference>
<dbReference type="CDD" id="cd08241">
    <property type="entry name" value="QOR1"/>
    <property type="match status" value="1"/>
</dbReference>
<dbReference type="InterPro" id="IPR011032">
    <property type="entry name" value="GroES-like_sf"/>
</dbReference>
<accession>A0ABP0IZ84</accession>
<gene>
    <name evidence="2" type="ORF">SCF082_LOCUS9410</name>
</gene>
<feature type="domain" description="Enoyl reductase (ER)" evidence="1">
    <location>
        <begin position="16"/>
        <end position="338"/>
    </location>
</feature>
<dbReference type="Gene3D" id="3.40.50.720">
    <property type="entry name" value="NAD(P)-binding Rossmann-like Domain"/>
    <property type="match status" value="1"/>
</dbReference>
<dbReference type="Gene3D" id="3.90.180.10">
    <property type="entry name" value="Medium-chain alcohol dehydrogenases, catalytic domain"/>
    <property type="match status" value="1"/>
</dbReference>
<evidence type="ECO:0000313" key="2">
    <source>
        <dbReference type="EMBL" id="CAK9007329.1"/>
    </source>
</evidence>
<dbReference type="PANTHER" id="PTHR43677">
    <property type="entry name" value="SHORT-CHAIN DEHYDROGENASE/REDUCTASE"/>
    <property type="match status" value="1"/>
</dbReference>
<organism evidence="2 3">
    <name type="scientific">Durusdinium trenchii</name>
    <dbReference type="NCBI Taxonomy" id="1381693"/>
    <lineage>
        <taxon>Eukaryota</taxon>
        <taxon>Sar</taxon>
        <taxon>Alveolata</taxon>
        <taxon>Dinophyceae</taxon>
        <taxon>Suessiales</taxon>
        <taxon>Symbiodiniaceae</taxon>
        <taxon>Durusdinium</taxon>
    </lineage>
</organism>
<dbReference type="Pfam" id="PF08240">
    <property type="entry name" value="ADH_N"/>
    <property type="match status" value="1"/>
</dbReference>
<protein>
    <submittedName>
        <fullName evidence="2">Quinone oxidoreductase-like protein 2</fullName>
    </submittedName>
</protein>
<dbReference type="InterPro" id="IPR013154">
    <property type="entry name" value="ADH-like_N"/>
</dbReference>
<name>A0ABP0IZ84_9DINO</name>
<dbReference type="SMART" id="SM00829">
    <property type="entry name" value="PKS_ER"/>
    <property type="match status" value="1"/>
</dbReference>
<dbReference type="SUPFAM" id="SSF50129">
    <property type="entry name" value="GroES-like"/>
    <property type="match status" value="1"/>
</dbReference>
<sequence>MRTRLEVTKSSDSFEGALEHFCLRHDSAPPPPLEAHQVEVEVKACCINYPDLMQTTNSYQHKQRFPYTPGLELSGVVVRTGSNCALQVGTRVMAMNSQGGLSSHLVLDENQCFKMPEQLTFAQGAAFCIGYQTAYHCLVERAQLQTDDVVLVNGATGGMGLAAAQLAKQVFGCTVIATGGSDEKLEVVARASGADHVINYSTDKDFSKTVKDVTGGKGVTVVFDSVGGHVFDQGLRSTAFGARVLVVGFTSGERPKIPANYVLIKCLTVLGCRAGEVVVRAKDGENLIQAPRWARLLHFASKGWLQPHVCAELPFTEAGVRQAYTSLMDRKVVGRVCVVMERQSNL</sequence>
<reference evidence="2 3" key="1">
    <citation type="submission" date="2024-02" db="EMBL/GenBank/DDBJ databases">
        <authorList>
            <person name="Chen Y."/>
            <person name="Shah S."/>
            <person name="Dougan E. K."/>
            <person name="Thang M."/>
            <person name="Chan C."/>
        </authorList>
    </citation>
    <scope>NUCLEOTIDE SEQUENCE [LARGE SCALE GENOMIC DNA]</scope>
</reference>
<dbReference type="InterPro" id="IPR036291">
    <property type="entry name" value="NAD(P)-bd_dom_sf"/>
</dbReference>
<keyword evidence="3" id="KW-1185">Reference proteome</keyword>
<dbReference type="InterPro" id="IPR020843">
    <property type="entry name" value="ER"/>
</dbReference>
<evidence type="ECO:0000259" key="1">
    <source>
        <dbReference type="SMART" id="SM00829"/>
    </source>
</evidence>
<dbReference type="Pfam" id="PF00107">
    <property type="entry name" value="ADH_zinc_N"/>
    <property type="match status" value="1"/>
</dbReference>
<dbReference type="PANTHER" id="PTHR43677:SF4">
    <property type="entry name" value="QUINONE OXIDOREDUCTASE-LIKE PROTEIN 2"/>
    <property type="match status" value="1"/>
</dbReference>